<evidence type="ECO:0000313" key="2">
    <source>
        <dbReference type="EMBL" id="MET3604075.1"/>
    </source>
</evidence>
<keyword evidence="5" id="KW-1185">Reference proteome</keyword>
<dbReference type="EMBL" id="CP035708">
    <property type="protein sequence ID" value="QEN00049.1"/>
    <property type="molecule type" value="Genomic_DNA"/>
</dbReference>
<reference evidence="3 4" key="1">
    <citation type="submission" date="2019-02" db="EMBL/GenBank/DDBJ databases">
        <title>Complete Genome Sequence and Methylome Analysis of Sphaerotilus natans subsp. sulfidivorans D-507.</title>
        <authorList>
            <person name="Fomenkov A."/>
            <person name="Gridneva E."/>
            <person name="Smolyakov D."/>
            <person name="Dubinina G."/>
            <person name="Vincze T."/>
            <person name="Grabovich M."/>
            <person name="Roberts R.J."/>
        </authorList>
    </citation>
    <scope>NUCLEOTIDE SEQUENCE [LARGE SCALE GENOMIC DNA]</scope>
    <source>
        <strain evidence="3 4">D-507</strain>
    </source>
</reference>
<evidence type="ECO:0000313" key="3">
    <source>
        <dbReference type="EMBL" id="QEN00049.1"/>
    </source>
</evidence>
<protein>
    <recommendedName>
        <fullName evidence="6">Cytochrome c domain-containing protein</fullName>
    </recommendedName>
</protein>
<evidence type="ECO:0000313" key="4">
    <source>
        <dbReference type="Proteomes" id="UP000323522"/>
    </source>
</evidence>
<dbReference type="PROSITE" id="PS51257">
    <property type="entry name" value="PROKAR_LIPOPROTEIN"/>
    <property type="match status" value="1"/>
</dbReference>
<organism evidence="3 4">
    <name type="scientific">Sphaerotilus sulfidivorans</name>
    <dbReference type="NCBI Taxonomy" id="639200"/>
    <lineage>
        <taxon>Bacteria</taxon>
        <taxon>Pseudomonadati</taxon>
        <taxon>Pseudomonadota</taxon>
        <taxon>Betaproteobacteria</taxon>
        <taxon>Burkholderiales</taxon>
        <taxon>Sphaerotilaceae</taxon>
        <taxon>Sphaerotilus</taxon>
    </lineage>
</organism>
<evidence type="ECO:0008006" key="6">
    <source>
        <dbReference type="Google" id="ProtNLM"/>
    </source>
</evidence>
<dbReference type="Proteomes" id="UP000323522">
    <property type="component" value="Chromosome"/>
</dbReference>
<gene>
    <name evidence="2" type="ORF">ABIC99_001889</name>
    <name evidence="3" type="ORF">EWH46_04145</name>
</gene>
<reference evidence="2 5" key="2">
    <citation type="submission" date="2024-06" db="EMBL/GenBank/DDBJ databases">
        <title>Genomic Encyclopedia of Type Strains, Phase IV (KMG-IV): sequencing the most valuable type-strain genomes for metagenomic binning, comparative biology and taxonomic classification.</title>
        <authorList>
            <person name="Goeker M."/>
        </authorList>
    </citation>
    <scope>NUCLEOTIDE SEQUENCE [LARGE SCALE GENOMIC DNA]</scope>
    <source>
        <strain evidence="2 5">D-501</strain>
    </source>
</reference>
<accession>A0A5C1PZB0</accession>
<dbReference type="AlphaFoldDB" id="A0A5C1PZB0"/>
<evidence type="ECO:0000313" key="5">
    <source>
        <dbReference type="Proteomes" id="UP001549111"/>
    </source>
</evidence>
<dbReference type="RefSeq" id="WP_149502794.1">
    <property type="nucleotide sequence ID" value="NZ_CP035708.1"/>
</dbReference>
<name>A0A5C1PZB0_9BURK</name>
<evidence type="ECO:0000256" key="1">
    <source>
        <dbReference type="SAM" id="MobiDB-lite"/>
    </source>
</evidence>
<dbReference type="OrthoDB" id="6306157at2"/>
<sequence>MTKTTLTLLIALALAGCGGGGGGGTAQDSGPDKTTLSVAAQDIDGDTLHYQWRVTAGHVDDRDAPSTTWTLPSGPGLHFAYVTVTDGRGGHAEAHHAVSSDALDTVSARRAQALHRPPTVVDEGQLGGQLRLLAEGRWVFTGHDGASTGERLLDLPDVQVDLRDSTGRTVFSGRSDMRGEIVLPRLPMPAPSSGGYRLHCTRDTARARDAWPVCAANYTPTATRVTIPVSADTGANLRLYGHVELADGSACARLDQATGQTRAATLRLLQADGTAVTAAIQANRHGDYLLEAAVAAQERHQLEVSCEGLRQTIDVPQVDASLAATPVAMPPIRLANTPPRITRLLASGPDGNLRGRQVTAPHGSRSDGLPGSDRFLAYKGLDTPQSACAYYRALGLVAGCDAQGMPVQPVTMADWQRHHRLPPYDTGIAAADKASADYINRMDLNLVRRMSAVRRSADQIAFLVCNHPGPDGSSQAEIDSVLDQARQGLKQVACVGMEWSVTPGAHGDRPFTKFVTFGPDGGLLLSVNLDGRGEKYMPGVCVACHGGATHAGRFPTTLGASPQLGSRFLPFDAANYRFGSAPGLRETDQQAALHTLNRLVQATEGGGDTPVSRLIEGWYAGGATAQDKTYVPPAWIAHARSVPGADRLYREVIGVSCRTCHVAFASASGRFDWDRTMPSGYRSHLCGGGADLAVNRSMPNALVTLDRVIEQLDADAELRRVSQQVFGCDITKPAPDPVFDTR</sequence>
<dbReference type="EMBL" id="JBEPLS010000006">
    <property type="protein sequence ID" value="MET3604075.1"/>
    <property type="molecule type" value="Genomic_DNA"/>
</dbReference>
<dbReference type="Proteomes" id="UP001549111">
    <property type="component" value="Unassembled WGS sequence"/>
</dbReference>
<dbReference type="KEGG" id="snn:EWH46_04145"/>
<proteinExistence type="predicted"/>
<feature type="region of interest" description="Disordered" evidence="1">
    <location>
        <begin position="346"/>
        <end position="371"/>
    </location>
</feature>